<reference evidence="2 4" key="2">
    <citation type="submission" date="2016-11" db="EMBL/GenBank/DDBJ databases">
        <title>Mixed transmission modes and dynamic genome evolution in an obligate animal-bacterial symbiosis.</title>
        <authorList>
            <person name="Russell S.L."/>
            <person name="Corbett-Detig R.B."/>
            <person name="Cavanaugh C.M."/>
        </authorList>
    </citation>
    <scope>NUCLEOTIDE SEQUENCE [LARGE SCALE GENOMIC DNA]</scope>
    <source>
        <strain evidence="2">MA-KB16</strain>
    </source>
</reference>
<comment type="caution">
    <text evidence="1">The sequence shown here is derived from an EMBL/GenBank/DDBJ whole genome shotgun (WGS) entry which is preliminary data.</text>
</comment>
<accession>A0A0B0H7K0</accession>
<evidence type="ECO:0000313" key="2">
    <source>
        <dbReference type="EMBL" id="OOY34825.1"/>
    </source>
</evidence>
<organism evidence="1 3">
    <name type="scientific">Solemya velum gill symbiont</name>
    <dbReference type="NCBI Taxonomy" id="2340"/>
    <lineage>
        <taxon>Bacteria</taxon>
        <taxon>Pseudomonadati</taxon>
        <taxon>Pseudomonadota</taxon>
        <taxon>Gammaproteobacteria</taxon>
        <taxon>sulfur-oxidizing symbionts</taxon>
    </lineage>
</organism>
<dbReference type="PATRIC" id="fig|2340.3.peg.1725"/>
<keyword evidence="3" id="KW-1185">Reference proteome</keyword>
<dbReference type="Proteomes" id="UP000190962">
    <property type="component" value="Unassembled WGS sequence"/>
</dbReference>
<evidence type="ECO:0008006" key="5">
    <source>
        <dbReference type="Google" id="ProtNLM"/>
    </source>
</evidence>
<evidence type="ECO:0000313" key="4">
    <source>
        <dbReference type="Proteomes" id="UP000190962"/>
    </source>
</evidence>
<dbReference type="InterPro" id="IPR009282">
    <property type="entry name" value="DUF937"/>
</dbReference>
<gene>
    <name evidence="2" type="ORF">BOV88_07795</name>
    <name evidence="1" type="ORF">JV46_05200</name>
</gene>
<dbReference type="AlphaFoldDB" id="A0A0B0H7K0"/>
<evidence type="ECO:0000313" key="3">
    <source>
        <dbReference type="Proteomes" id="UP000030856"/>
    </source>
</evidence>
<dbReference type="Pfam" id="PF06078">
    <property type="entry name" value="DUF937"/>
    <property type="match status" value="1"/>
</dbReference>
<reference evidence="1 3" key="1">
    <citation type="journal article" date="2014" name="BMC Genomics">
        <title>The genome of the intracellular bacterium of the coastal bivalve, Solemya velum: a blueprint for thriving in and out of symbiosis.</title>
        <authorList>
            <person name="Dmytrenko O."/>
            <person name="Russell S.L."/>
            <person name="Loo W.T."/>
            <person name="Fontanez K.M."/>
            <person name="Liao L."/>
            <person name="Roeselers G."/>
            <person name="Sharma R."/>
            <person name="Stewart F.J."/>
            <person name="Newton I.L."/>
            <person name="Woyke T."/>
            <person name="Wu D."/>
            <person name="Lang J.M."/>
            <person name="Eisen J.A."/>
            <person name="Cavanaugh C.M."/>
        </authorList>
    </citation>
    <scope>NUCLEOTIDE SEQUENCE [LARGE SCALE GENOMIC DNA]</scope>
    <source>
        <strain evidence="1 3">WH</strain>
    </source>
</reference>
<dbReference type="RefSeq" id="WP_043117322.1">
    <property type="nucleotide sequence ID" value="NZ_JRAA01000002.1"/>
</dbReference>
<evidence type="ECO:0000313" key="1">
    <source>
        <dbReference type="EMBL" id="KHF25095.1"/>
    </source>
</evidence>
<dbReference type="EMBL" id="MPNX01000010">
    <property type="protein sequence ID" value="OOY34825.1"/>
    <property type="molecule type" value="Genomic_DNA"/>
</dbReference>
<dbReference type="EMBL" id="JRAA01000002">
    <property type="protein sequence ID" value="KHF25095.1"/>
    <property type="molecule type" value="Genomic_DNA"/>
</dbReference>
<dbReference type="eggNOG" id="COG5403">
    <property type="taxonomic scope" value="Bacteria"/>
</dbReference>
<dbReference type="STRING" id="2340.JV46_05200"/>
<proteinExistence type="predicted"/>
<sequence length="178" mass="18099">MNLLETILSAQNGDVVRQVANNFQLDEGQAKSAMGALLPALTQGISKNASGSQGLGDLIGALTGGNHSKYIDQPEVLAESGTVEEGNKILGHILGSKDVSRQVASRAAESSGVDSGILKQMLPMLASVAMGAMAKKGLGNASAGQPEGLGGMLTGILDADKDGSALDDIMGMASKFMR</sequence>
<dbReference type="OrthoDB" id="5526542at2"/>
<dbReference type="Proteomes" id="UP000030856">
    <property type="component" value="Unassembled WGS sequence"/>
</dbReference>
<protein>
    <recommendedName>
        <fullName evidence="5">DUF937 domain-containing protein</fullName>
    </recommendedName>
</protein>
<name>A0A0B0H7K0_SOVGS</name>